<comment type="caution">
    <text evidence="2">The sequence shown here is derived from an EMBL/GenBank/DDBJ whole genome shotgun (WGS) entry which is preliminary data.</text>
</comment>
<feature type="region of interest" description="Disordered" evidence="1">
    <location>
        <begin position="1"/>
        <end position="96"/>
    </location>
</feature>
<name>A0ABQ4XRP9_9ASTR</name>
<dbReference type="Proteomes" id="UP001151760">
    <property type="component" value="Unassembled WGS sequence"/>
</dbReference>
<feature type="compositionally biased region" description="Acidic residues" evidence="1">
    <location>
        <begin position="50"/>
        <end position="74"/>
    </location>
</feature>
<proteinExistence type="predicted"/>
<dbReference type="EMBL" id="BQNB010009724">
    <property type="protein sequence ID" value="GJS67516.1"/>
    <property type="molecule type" value="Genomic_DNA"/>
</dbReference>
<evidence type="ECO:0000313" key="2">
    <source>
        <dbReference type="EMBL" id="GJS67516.1"/>
    </source>
</evidence>
<evidence type="ECO:0000313" key="3">
    <source>
        <dbReference type="Proteomes" id="UP001151760"/>
    </source>
</evidence>
<keyword evidence="3" id="KW-1185">Reference proteome</keyword>
<evidence type="ECO:0000256" key="1">
    <source>
        <dbReference type="SAM" id="MobiDB-lite"/>
    </source>
</evidence>
<organism evidence="2 3">
    <name type="scientific">Tanacetum coccineum</name>
    <dbReference type="NCBI Taxonomy" id="301880"/>
    <lineage>
        <taxon>Eukaryota</taxon>
        <taxon>Viridiplantae</taxon>
        <taxon>Streptophyta</taxon>
        <taxon>Embryophyta</taxon>
        <taxon>Tracheophyta</taxon>
        <taxon>Spermatophyta</taxon>
        <taxon>Magnoliopsida</taxon>
        <taxon>eudicotyledons</taxon>
        <taxon>Gunneridae</taxon>
        <taxon>Pentapetalae</taxon>
        <taxon>asterids</taxon>
        <taxon>campanulids</taxon>
        <taxon>Asterales</taxon>
        <taxon>Asteraceae</taxon>
        <taxon>Asteroideae</taxon>
        <taxon>Anthemideae</taxon>
        <taxon>Anthemidinae</taxon>
        <taxon>Tanacetum</taxon>
    </lineage>
</organism>
<feature type="compositionally biased region" description="Acidic residues" evidence="1">
    <location>
        <begin position="25"/>
        <end position="37"/>
    </location>
</feature>
<sequence>MFTTESVDDGRDFIHPKLITHDDETTHEEESDEDDTFDPIVHTPSHVSSSDDEDSDNEVEGVDVEGEKSDEDATYVENQGNEADKDTNANLEGRDDVMTDVILPQLIEFEKRLTLENHDNFLESIDEGMKK</sequence>
<accession>A0ABQ4XRP9</accession>
<feature type="compositionally biased region" description="Basic and acidic residues" evidence="1">
    <location>
        <begin position="82"/>
        <end position="96"/>
    </location>
</feature>
<feature type="compositionally biased region" description="Basic and acidic residues" evidence="1">
    <location>
        <begin position="8"/>
        <end position="24"/>
    </location>
</feature>
<reference evidence="2" key="2">
    <citation type="submission" date="2022-01" db="EMBL/GenBank/DDBJ databases">
        <authorList>
            <person name="Yamashiro T."/>
            <person name="Shiraishi A."/>
            <person name="Satake H."/>
            <person name="Nakayama K."/>
        </authorList>
    </citation>
    <scope>NUCLEOTIDE SEQUENCE</scope>
</reference>
<reference evidence="2" key="1">
    <citation type="journal article" date="2022" name="Int. J. Mol. Sci.">
        <title>Draft Genome of Tanacetum Coccineum: Genomic Comparison of Closely Related Tanacetum-Family Plants.</title>
        <authorList>
            <person name="Yamashiro T."/>
            <person name="Shiraishi A."/>
            <person name="Nakayama K."/>
            <person name="Satake H."/>
        </authorList>
    </citation>
    <scope>NUCLEOTIDE SEQUENCE</scope>
</reference>
<gene>
    <name evidence="2" type="ORF">Tco_0682080</name>
</gene>
<protein>
    <submittedName>
        <fullName evidence="2">Uncharacterized protein</fullName>
    </submittedName>
</protein>